<accession>A0A158KWF0</accession>
<dbReference type="RefSeq" id="WP_087660347.1">
    <property type="nucleotide sequence ID" value="NZ_FCOL02000143.1"/>
</dbReference>
<name>A0A158KWF0_9BURK</name>
<keyword evidence="2" id="KW-1185">Reference proteome</keyword>
<reference evidence="1" key="1">
    <citation type="submission" date="2016-01" db="EMBL/GenBank/DDBJ databases">
        <authorList>
            <person name="Peeters C."/>
        </authorList>
    </citation>
    <scope>NUCLEOTIDE SEQUENCE [LARGE SCALE GENOMIC DNA]</scope>
    <source>
        <strain evidence="1">LMG 22937</strain>
    </source>
</reference>
<comment type="caution">
    <text evidence="1">The sequence shown here is derived from an EMBL/GenBank/DDBJ whole genome shotgun (WGS) entry which is preliminary data.</text>
</comment>
<dbReference type="OrthoDB" id="9094672at2"/>
<proteinExistence type="predicted"/>
<dbReference type="AlphaFoldDB" id="A0A158KWF0"/>
<evidence type="ECO:0000313" key="2">
    <source>
        <dbReference type="Proteomes" id="UP000054925"/>
    </source>
</evidence>
<sequence>MSEKSEFELPYHLESLVPTVDQILRALDGRLYSYKVETEFVRVVDDERHVSSASPTAAHRFGPPLELVPPTGLLPFAWLYMATNELVAAWESQLVLNNHGAGNGFHITRRALDSGVIATVRFTQ</sequence>
<evidence type="ECO:0000313" key="1">
    <source>
        <dbReference type="EMBL" id="SAL84920.1"/>
    </source>
</evidence>
<dbReference type="EMBL" id="FCOL02000143">
    <property type="protein sequence ID" value="SAL84920.1"/>
    <property type="molecule type" value="Genomic_DNA"/>
</dbReference>
<protein>
    <submittedName>
        <fullName evidence="1">Uncharacterized protein</fullName>
    </submittedName>
</protein>
<organism evidence="1 2">
    <name type="scientific">Caballeronia terrestris</name>
    <dbReference type="NCBI Taxonomy" id="1226301"/>
    <lineage>
        <taxon>Bacteria</taxon>
        <taxon>Pseudomonadati</taxon>
        <taxon>Pseudomonadota</taxon>
        <taxon>Betaproteobacteria</taxon>
        <taxon>Burkholderiales</taxon>
        <taxon>Burkholderiaceae</taxon>
        <taxon>Caballeronia</taxon>
    </lineage>
</organism>
<gene>
    <name evidence="1" type="ORF">AWB67_06804</name>
</gene>
<dbReference type="Proteomes" id="UP000054925">
    <property type="component" value="Unassembled WGS sequence"/>
</dbReference>